<dbReference type="GO" id="GO:0046656">
    <property type="term" value="P:folic acid biosynthetic process"/>
    <property type="evidence" value="ECO:0007669"/>
    <property type="project" value="UniProtKB-KW"/>
</dbReference>
<evidence type="ECO:0000256" key="3">
    <source>
        <dbReference type="ARBA" id="ARBA00001946"/>
    </source>
</evidence>
<dbReference type="PANTHER" id="PTHR20941:SF1">
    <property type="entry name" value="FOLIC ACID SYNTHESIS PROTEIN FOL1"/>
    <property type="match status" value="1"/>
</dbReference>
<comment type="pathway">
    <text evidence="4">Cofactor biosynthesis; tetrahydrofolate biosynthesis; 7,8-dihydrofolate from 2-amino-4-hydroxy-6-hydroxymethyl-7,8-dihydropteridine diphosphate and 4-aminobenzoate: step 1/2.</text>
</comment>
<dbReference type="PROSITE" id="PS50972">
    <property type="entry name" value="PTERIN_BINDING"/>
    <property type="match status" value="1"/>
</dbReference>
<dbReference type="UniPathway" id="UPA00077">
    <property type="reaction ID" value="UER00155"/>
</dbReference>
<comment type="cofactor">
    <cofactor evidence="3">
        <name>Mg(2+)</name>
        <dbReference type="ChEBI" id="CHEBI:18420"/>
    </cofactor>
</comment>
<evidence type="ECO:0000256" key="2">
    <source>
        <dbReference type="ARBA" id="ARBA00000198"/>
    </source>
</evidence>
<evidence type="ECO:0000256" key="14">
    <source>
        <dbReference type="ARBA" id="ARBA00023268"/>
    </source>
</evidence>
<dbReference type="InterPro" id="IPR000550">
    <property type="entry name" value="Hppk"/>
</dbReference>
<keyword evidence="10" id="KW-0418">Kinase</keyword>
<evidence type="ECO:0000256" key="4">
    <source>
        <dbReference type="ARBA" id="ARBA00004763"/>
    </source>
</evidence>
<dbReference type="RefSeq" id="XP_029221960.1">
    <property type="nucleotide sequence ID" value="XM_029359047.1"/>
</dbReference>
<sequence>MAGGPLQADPGRAAEGSAEESATAYICLGSNLRGEARLAIIEQAIRELRECLGPILSTSCLYETVPAFDVCPPGVPHDVFHPFYLNAVVKLQSRVTDPWDVLEVLKDLEARTGRPLPTDEEQEKQLEKFLKTGAAFKDDCAADEESSADGNAAEKPEKAKYVRGAPRLIDMDLLFLDKNGASCVVDEASSWPPDKKWQTILPHPRLSTRNFVLFPLCDIDPDKIHPVEGVSLKELLLRNLELRRIRLQEAAAKNTATRSCEHAGSHAACSESAPELPYTLDGSLTIPRRCFAATTENLWTLGGLAGVADTLRYIADVKRAAAKMVELLDDSQRTQLSRLLRLEDSLRKEHPVKVMGIVNVSPDSFTDNFCESVDDALEAAERMVTAGADILDVGGEATSPFKAKGEVSLAVERERVIPVIQGIRKRINGDVIVSVDTMKAELAREAVSSGANWVNDQTGEMRKKGSGDPLAFVQDSSTTIVLMHKRGTPDTFDSYCDYEDVVREVGSWLAEMSNALQKNALGRWRILADPGLGISKSPEQSFELLRSARRIREMLPEGIPQLIGHSRKRFIGWGTDEEGPKPPAPPSKEEVEGRRWGGAAVVAWCTANADAIGVIRTHDVKETCLVRNVAEKIQGVDKAIEKMAESPDISSYFSFWK</sequence>
<comment type="similarity">
    <text evidence="6">In the C-terminal section; belongs to the DHPS family.</text>
</comment>
<dbReference type="InterPro" id="IPR011005">
    <property type="entry name" value="Dihydropteroate_synth-like_sf"/>
</dbReference>
<dbReference type="GO" id="GO:0005524">
    <property type="term" value="F:ATP binding"/>
    <property type="evidence" value="ECO:0007669"/>
    <property type="project" value="UniProtKB-KW"/>
</dbReference>
<keyword evidence="17" id="KW-1185">Reference proteome</keyword>
<keyword evidence="11" id="KW-0067">ATP-binding</keyword>
<comment type="catalytic activity">
    <reaction evidence="2">
        <text>6-hydroxymethyl-7,8-dihydropterin + ATP = (7,8-dihydropterin-6-yl)methyl diphosphate + AMP + H(+)</text>
        <dbReference type="Rhea" id="RHEA:11412"/>
        <dbReference type="ChEBI" id="CHEBI:15378"/>
        <dbReference type="ChEBI" id="CHEBI:30616"/>
        <dbReference type="ChEBI" id="CHEBI:44841"/>
        <dbReference type="ChEBI" id="CHEBI:72950"/>
        <dbReference type="ChEBI" id="CHEBI:456215"/>
        <dbReference type="EC" id="2.7.6.3"/>
    </reaction>
</comment>
<evidence type="ECO:0000256" key="8">
    <source>
        <dbReference type="ARBA" id="ARBA00022723"/>
    </source>
</evidence>
<comment type="pathway">
    <text evidence="5">Cofactor biosynthesis; tetrahydrofolate biosynthesis; 2-amino-4-hydroxy-6-hydroxymethyl-7,8-dihydropteridine diphosphate from 7,8-dihydroneopterin triphosphate: step 4/4.</text>
</comment>
<keyword evidence="14" id="KW-0511">Multifunctional enzyme</keyword>
<dbReference type="GeneID" id="40305355"/>
<dbReference type="STRING" id="94643.A0A2A9MN72"/>
<dbReference type="KEGG" id="bbes:BESB_002920"/>
<dbReference type="NCBIfam" id="TIGR01496">
    <property type="entry name" value="DHPS"/>
    <property type="match status" value="1"/>
</dbReference>
<dbReference type="Gene3D" id="3.30.70.560">
    <property type="entry name" value="7,8-Dihydro-6-hydroxymethylpterin-pyrophosphokinase HPPK"/>
    <property type="match status" value="1"/>
</dbReference>
<dbReference type="OrthoDB" id="615426at2759"/>
<dbReference type="InterPro" id="IPR006390">
    <property type="entry name" value="DHP_synth_dom"/>
</dbReference>
<keyword evidence="8" id="KW-0479">Metal-binding</keyword>
<dbReference type="Pfam" id="PF01288">
    <property type="entry name" value="HPPK"/>
    <property type="match status" value="2"/>
</dbReference>
<dbReference type="GO" id="GO:0046654">
    <property type="term" value="P:tetrahydrofolate biosynthetic process"/>
    <property type="evidence" value="ECO:0007669"/>
    <property type="project" value="UniProtKB-UniPathway"/>
</dbReference>
<dbReference type="GO" id="GO:0046872">
    <property type="term" value="F:metal ion binding"/>
    <property type="evidence" value="ECO:0007669"/>
    <property type="project" value="UniProtKB-KW"/>
</dbReference>
<evidence type="ECO:0000256" key="12">
    <source>
        <dbReference type="ARBA" id="ARBA00022842"/>
    </source>
</evidence>
<keyword evidence="9" id="KW-0547">Nucleotide-binding</keyword>
<evidence type="ECO:0000256" key="1">
    <source>
        <dbReference type="ARBA" id="ARBA00000012"/>
    </source>
</evidence>
<organism evidence="16 17">
    <name type="scientific">Besnoitia besnoiti</name>
    <name type="common">Apicomplexan protozoan</name>
    <dbReference type="NCBI Taxonomy" id="94643"/>
    <lineage>
        <taxon>Eukaryota</taxon>
        <taxon>Sar</taxon>
        <taxon>Alveolata</taxon>
        <taxon>Apicomplexa</taxon>
        <taxon>Conoidasida</taxon>
        <taxon>Coccidia</taxon>
        <taxon>Eucoccidiorida</taxon>
        <taxon>Eimeriorina</taxon>
        <taxon>Sarcocystidae</taxon>
        <taxon>Besnoitia</taxon>
    </lineage>
</organism>
<protein>
    <submittedName>
        <fullName evidence="16">Dihydropteroate synthase</fullName>
    </submittedName>
</protein>
<dbReference type="Pfam" id="PF00809">
    <property type="entry name" value="Pterin_bind"/>
    <property type="match status" value="1"/>
</dbReference>
<dbReference type="Gene3D" id="3.20.20.20">
    <property type="entry name" value="Dihydropteroate synthase-like"/>
    <property type="match status" value="1"/>
</dbReference>
<dbReference type="GO" id="GO:0003848">
    <property type="term" value="F:2-amino-4-hydroxy-6-hydroxymethyldihydropteridine diphosphokinase activity"/>
    <property type="evidence" value="ECO:0007669"/>
    <property type="project" value="UniProtKB-EC"/>
</dbReference>
<dbReference type="SUPFAM" id="SSF51717">
    <property type="entry name" value="Dihydropteroate synthetase-like"/>
    <property type="match status" value="1"/>
</dbReference>
<dbReference type="VEuPathDB" id="ToxoDB:BESB_002920"/>
<dbReference type="GO" id="GO:0004156">
    <property type="term" value="F:dihydropteroate synthase activity"/>
    <property type="evidence" value="ECO:0007669"/>
    <property type="project" value="UniProtKB-EC"/>
</dbReference>
<comment type="caution">
    <text evidence="16">The sequence shown here is derived from an EMBL/GenBank/DDBJ whole genome shotgun (WGS) entry which is preliminary data.</text>
</comment>
<comment type="catalytic activity">
    <reaction evidence="1">
        <text>(7,8-dihydropterin-6-yl)methyl diphosphate + 4-aminobenzoate = 7,8-dihydropteroate + diphosphate</text>
        <dbReference type="Rhea" id="RHEA:19949"/>
        <dbReference type="ChEBI" id="CHEBI:17836"/>
        <dbReference type="ChEBI" id="CHEBI:17839"/>
        <dbReference type="ChEBI" id="CHEBI:33019"/>
        <dbReference type="ChEBI" id="CHEBI:72950"/>
        <dbReference type="EC" id="2.5.1.15"/>
    </reaction>
</comment>
<evidence type="ECO:0000256" key="11">
    <source>
        <dbReference type="ARBA" id="ARBA00022840"/>
    </source>
</evidence>
<keyword evidence="12" id="KW-0460">Magnesium</keyword>
<accession>A0A2A9MN72</accession>
<gene>
    <name evidence="16" type="ORF">BESB_002920</name>
</gene>
<evidence type="ECO:0000256" key="13">
    <source>
        <dbReference type="ARBA" id="ARBA00022909"/>
    </source>
</evidence>
<dbReference type="InterPro" id="IPR000489">
    <property type="entry name" value="Pterin-binding_dom"/>
</dbReference>
<evidence type="ECO:0000313" key="16">
    <source>
        <dbReference type="EMBL" id="PFH37951.1"/>
    </source>
</evidence>
<evidence type="ECO:0000256" key="10">
    <source>
        <dbReference type="ARBA" id="ARBA00022777"/>
    </source>
</evidence>
<proteinExistence type="inferred from homology"/>
<dbReference type="CDD" id="cd00739">
    <property type="entry name" value="DHPS"/>
    <property type="match status" value="1"/>
</dbReference>
<feature type="domain" description="Pterin-binding" evidence="15">
    <location>
        <begin position="352"/>
        <end position="631"/>
    </location>
</feature>
<name>A0A2A9MN72_BESBE</name>
<dbReference type="GO" id="GO:0016301">
    <property type="term" value="F:kinase activity"/>
    <property type="evidence" value="ECO:0007669"/>
    <property type="project" value="UniProtKB-KW"/>
</dbReference>
<keyword evidence="7" id="KW-0808">Transferase</keyword>
<keyword evidence="13" id="KW-0289">Folate biosynthesis</keyword>
<dbReference type="PANTHER" id="PTHR20941">
    <property type="entry name" value="FOLATE SYNTHESIS PROTEINS"/>
    <property type="match status" value="1"/>
</dbReference>
<evidence type="ECO:0000256" key="6">
    <source>
        <dbReference type="ARBA" id="ARBA00009951"/>
    </source>
</evidence>
<evidence type="ECO:0000256" key="9">
    <source>
        <dbReference type="ARBA" id="ARBA00022741"/>
    </source>
</evidence>
<dbReference type="InterPro" id="IPR035907">
    <property type="entry name" value="Hppk_sf"/>
</dbReference>
<dbReference type="InterPro" id="IPR045031">
    <property type="entry name" value="DHP_synth-like"/>
</dbReference>
<evidence type="ECO:0000256" key="5">
    <source>
        <dbReference type="ARBA" id="ARBA00005051"/>
    </source>
</evidence>
<dbReference type="EMBL" id="NWUJ01000001">
    <property type="protein sequence ID" value="PFH37951.1"/>
    <property type="molecule type" value="Genomic_DNA"/>
</dbReference>
<evidence type="ECO:0000259" key="15">
    <source>
        <dbReference type="PROSITE" id="PS50972"/>
    </source>
</evidence>
<dbReference type="PROSITE" id="PS00793">
    <property type="entry name" value="DHPS_2"/>
    <property type="match status" value="1"/>
</dbReference>
<evidence type="ECO:0000313" key="17">
    <source>
        <dbReference type="Proteomes" id="UP000224006"/>
    </source>
</evidence>
<dbReference type="SUPFAM" id="SSF55083">
    <property type="entry name" value="6-hydroxymethyl-7,8-dihydropterin pyrophosphokinase, HPPK"/>
    <property type="match status" value="2"/>
</dbReference>
<evidence type="ECO:0000256" key="7">
    <source>
        <dbReference type="ARBA" id="ARBA00022679"/>
    </source>
</evidence>
<dbReference type="AlphaFoldDB" id="A0A2A9MN72"/>
<dbReference type="Proteomes" id="UP000224006">
    <property type="component" value="Chromosome I"/>
</dbReference>
<reference evidence="16 17" key="1">
    <citation type="submission" date="2017-09" db="EMBL/GenBank/DDBJ databases">
        <title>Genome sequencing of Besnoitia besnoiti strain Bb-Ger1.</title>
        <authorList>
            <person name="Schares G."/>
            <person name="Venepally P."/>
            <person name="Lorenzi H.A."/>
        </authorList>
    </citation>
    <scope>NUCLEOTIDE SEQUENCE [LARGE SCALE GENOMIC DNA]</scope>
    <source>
        <strain evidence="16 17">Bb-Ger1</strain>
    </source>
</reference>
<dbReference type="GO" id="GO:0005740">
    <property type="term" value="C:mitochondrial envelope"/>
    <property type="evidence" value="ECO:0007669"/>
    <property type="project" value="TreeGrafter"/>
</dbReference>